<evidence type="ECO:0000313" key="1">
    <source>
        <dbReference type="EMBL" id="UWX73400.1"/>
    </source>
</evidence>
<reference evidence="1" key="1">
    <citation type="submission" date="2022-09" db="EMBL/GenBank/DDBJ databases">
        <title>Genomic of Burkholderia gladioli.</title>
        <authorList>
            <person name="Wu H."/>
        </authorList>
    </citation>
    <scope>NUCLEOTIDE SEQUENCE</scope>
    <source>
        <strain evidence="1">ZN-S4</strain>
    </source>
</reference>
<dbReference type="AlphaFoldDB" id="A0AB38U0B6"/>
<accession>A0AB38U0B6</accession>
<dbReference type="RefSeq" id="WP_124076689.1">
    <property type="nucleotide sequence ID" value="NZ_CADEPO010000026.1"/>
</dbReference>
<dbReference type="Proteomes" id="UP001059745">
    <property type="component" value="Chromosome 2"/>
</dbReference>
<organism evidence="1 2">
    <name type="scientific">Burkholderia gladioli</name>
    <name type="common">Pseudomonas marginata</name>
    <name type="synonym">Phytomonas marginata</name>
    <dbReference type="NCBI Taxonomy" id="28095"/>
    <lineage>
        <taxon>Bacteria</taxon>
        <taxon>Pseudomonadati</taxon>
        <taxon>Pseudomonadota</taxon>
        <taxon>Betaproteobacteria</taxon>
        <taxon>Burkholderiales</taxon>
        <taxon>Burkholderiaceae</taxon>
        <taxon>Burkholderia</taxon>
    </lineage>
</organism>
<sequence length="90" mass="9984">MNLADVCMTMSIAVRPVHPGASRRVFDFSAPPASPSRCSRDSARRRFAARDAARRHSRLLSAPVGRLAERALPRSLHRNLRHDASHAFAI</sequence>
<proteinExistence type="predicted"/>
<protein>
    <submittedName>
        <fullName evidence="1">Uncharacterized protein</fullName>
    </submittedName>
</protein>
<evidence type="ECO:0000313" key="2">
    <source>
        <dbReference type="Proteomes" id="UP001059745"/>
    </source>
</evidence>
<dbReference type="EMBL" id="CP104215">
    <property type="protein sequence ID" value="UWX73400.1"/>
    <property type="molecule type" value="Genomic_DNA"/>
</dbReference>
<gene>
    <name evidence="1" type="ORF">NYZ96_33950</name>
</gene>
<name>A0AB38U0B6_BURGA</name>